<dbReference type="InterPro" id="IPR050882">
    <property type="entry name" value="Prepilin_peptidase/N-MTase"/>
</dbReference>
<proteinExistence type="inferred from homology"/>
<evidence type="ECO:0000256" key="2">
    <source>
        <dbReference type="ARBA" id="ARBA00005801"/>
    </source>
</evidence>
<keyword evidence="10" id="KW-0808">Transferase</keyword>
<evidence type="ECO:0000259" key="9">
    <source>
        <dbReference type="Pfam" id="PF06750"/>
    </source>
</evidence>
<evidence type="ECO:0000313" key="11">
    <source>
        <dbReference type="Proteomes" id="UP000319804"/>
    </source>
</evidence>
<feature type="domain" description="Prepilin peptidase A24 N-terminal" evidence="9">
    <location>
        <begin position="17"/>
        <end position="98"/>
    </location>
</feature>
<sequence length="271" mass="28407">MTDPLIPLWAGVALAFVFGALIGSFLNVVIWRVPRGESIVRPRSSCPACGHEIAWDDNVPIVSWLVLRGRCRSCGAAISVRYPLVEAGTGLAFSLVALGAYAGVYPAALLPALFYLAAVGIALTLIDLDHHRLPNAIVLPSYPITAILLILASIVTGEYDRLLSAAIGAAVLFALYWLLAIGYPGGMGFGDVKLAGVLGMLLGWVGWAALIVGGFSAFVLGGVVGVLLMLGRRATRKSRIPFGPFMIAGAWIGVFAGDAIARVYLTSTGIT</sequence>
<evidence type="ECO:0000256" key="7">
    <source>
        <dbReference type="SAM" id="Phobius"/>
    </source>
</evidence>
<dbReference type="PANTHER" id="PTHR30487:SF0">
    <property type="entry name" value="PREPILIN LEADER PEPTIDASE_N-METHYLTRANSFERASE-RELATED"/>
    <property type="match status" value="1"/>
</dbReference>
<dbReference type="GO" id="GO:0008168">
    <property type="term" value="F:methyltransferase activity"/>
    <property type="evidence" value="ECO:0007669"/>
    <property type="project" value="UniProtKB-KW"/>
</dbReference>
<dbReference type="AlphaFoldDB" id="A0A4Y3UPQ2"/>
<dbReference type="InterPro" id="IPR000045">
    <property type="entry name" value="Prepilin_IV_endopep_pep"/>
</dbReference>
<feature type="transmembrane region" description="Helical" evidence="7">
    <location>
        <begin position="6"/>
        <end position="31"/>
    </location>
</feature>
<keyword evidence="3" id="KW-1003">Cell membrane</keyword>
<dbReference type="Gene3D" id="1.20.120.1220">
    <property type="match status" value="1"/>
</dbReference>
<accession>A0A4Y3UPQ2</accession>
<evidence type="ECO:0000256" key="4">
    <source>
        <dbReference type="ARBA" id="ARBA00022692"/>
    </source>
</evidence>
<feature type="transmembrane region" description="Helical" evidence="7">
    <location>
        <begin position="204"/>
        <end position="230"/>
    </location>
</feature>
<keyword evidence="10" id="KW-0489">Methyltransferase</keyword>
<dbReference type="Pfam" id="PF01478">
    <property type="entry name" value="Peptidase_A24"/>
    <property type="match status" value="1"/>
</dbReference>
<protein>
    <submittedName>
        <fullName evidence="10">Leader peptidase (Prepilin peptidase)/N-methyltransferase</fullName>
    </submittedName>
</protein>
<keyword evidence="5 7" id="KW-1133">Transmembrane helix</keyword>
<dbReference type="GO" id="GO:0004190">
    <property type="term" value="F:aspartic-type endopeptidase activity"/>
    <property type="evidence" value="ECO:0007669"/>
    <property type="project" value="InterPro"/>
</dbReference>
<gene>
    <name evidence="10" type="ORF">FHX68_0140</name>
</gene>
<comment type="similarity">
    <text evidence="2">Belongs to the peptidase A24 family.</text>
</comment>
<dbReference type="Proteomes" id="UP000319804">
    <property type="component" value="Unassembled WGS sequence"/>
</dbReference>
<dbReference type="GO" id="GO:0005886">
    <property type="term" value="C:plasma membrane"/>
    <property type="evidence" value="ECO:0007669"/>
    <property type="project" value="UniProtKB-SubCell"/>
</dbReference>
<dbReference type="OrthoDB" id="2087435at2"/>
<keyword evidence="6 7" id="KW-0472">Membrane</keyword>
<feature type="transmembrane region" description="Helical" evidence="7">
    <location>
        <begin position="242"/>
        <end position="265"/>
    </location>
</feature>
<evidence type="ECO:0000259" key="8">
    <source>
        <dbReference type="Pfam" id="PF01478"/>
    </source>
</evidence>
<feature type="transmembrane region" description="Helical" evidence="7">
    <location>
        <begin position="137"/>
        <end position="155"/>
    </location>
</feature>
<dbReference type="GO" id="GO:0006465">
    <property type="term" value="P:signal peptide processing"/>
    <property type="evidence" value="ECO:0007669"/>
    <property type="project" value="TreeGrafter"/>
</dbReference>
<dbReference type="EMBL" id="VFPS01000001">
    <property type="protein sequence ID" value="TQN00071.1"/>
    <property type="molecule type" value="Genomic_DNA"/>
</dbReference>
<evidence type="ECO:0000313" key="10">
    <source>
        <dbReference type="EMBL" id="TQN00071.1"/>
    </source>
</evidence>
<comment type="subcellular location">
    <subcellularLocation>
        <location evidence="1">Cell membrane</location>
        <topology evidence="1">Multi-pass membrane protein</topology>
    </subcellularLocation>
</comment>
<dbReference type="GO" id="GO:0032259">
    <property type="term" value="P:methylation"/>
    <property type="evidence" value="ECO:0007669"/>
    <property type="project" value="UniProtKB-KW"/>
</dbReference>
<comment type="caution">
    <text evidence="10">The sequence shown here is derived from an EMBL/GenBank/DDBJ whole genome shotgun (WGS) entry which is preliminary data.</text>
</comment>
<evidence type="ECO:0000256" key="6">
    <source>
        <dbReference type="ARBA" id="ARBA00023136"/>
    </source>
</evidence>
<feature type="domain" description="Prepilin type IV endopeptidase peptidase" evidence="8">
    <location>
        <begin position="115"/>
        <end position="225"/>
    </location>
</feature>
<keyword evidence="4 7" id="KW-0812">Transmembrane</keyword>
<dbReference type="PANTHER" id="PTHR30487">
    <property type="entry name" value="TYPE 4 PREPILIN-LIKE PROTEINS LEADER PEPTIDE-PROCESSING ENZYME"/>
    <property type="match status" value="1"/>
</dbReference>
<feature type="transmembrane region" description="Helical" evidence="7">
    <location>
        <begin position="162"/>
        <end position="184"/>
    </location>
</feature>
<feature type="transmembrane region" description="Helical" evidence="7">
    <location>
        <begin position="91"/>
        <end position="117"/>
    </location>
</feature>
<dbReference type="RefSeq" id="WP_141380937.1">
    <property type="nucleotide sequence ID" value="NZ_BJNA01000039.1"/>
</dbReference>
<evidence type="ECO:0000256" key="3">
    <source>
        <dbReference type="ARBA" id="ARBA00022475"/>
    </source>
</evidence>
<organism evidence="10 11">
    <name type="scientific">Microbacterium lacticum</name>
    <dbReference type="NCBI Taxonomy" id="33885"/>
    <lineage>
        <taxon>Bacteria</taxon>
        <taxon>Bacillati</taxon>
        <taxon>Actinomycetota</taxon>
        <taxon>Actinomycetes</taxon>
        <taxon>Micrococcales</taxon>
        <taxon>Microbacteriaceae</taxon>
        <taxon>Microbacterium</taxon>
    </lineage>
</organism>
<evidence type="ECO:0000256" key="1">
    <source>
        <dbReference type="ARBA" id="ARBA00004651"/>
    </source>
</evidence>
<dbReference type="InterPro" id="IPR010627">
    <property type="entry name" value="Prepilin_pept_A24_N"/>
</dbReference>
<dbReference type="Pfam" id="PF06750">
    <property type="entry name" value="A24_N_bact"/>
    <property type="match status" value="1"/>
</dbReference>
<reference evidence="10 11" key="1">
    <citation type="submission" date="2019-06" db="EMBL/GenBank/DDBJ databases">
        <title>Sequencing the genomes of 1000 actinobacteria strains.</title>
        <authorList>
            <person name="Klenk H.-P."/>
        </authorList>
    </citation>
    <scope>NUCLEOTIDE SEQUENCE [LARGE SCALE GENOMIC DNA]</scope>
    <source>
        <strain evidence="10 11">DSM 20427</strain>
    </source>
</reference>
<evidence type="ECO:0000256" key="5">
    <source>
        <dbReference type="ARBA" id="ARBA00022989"/>
    </source>
</evidence>
<keyword evidence="11" id="KW-1185">Reference proteome</keyword>
<name>A0A4Y3UPQ2_9MICO</name>